<evidence type="ECO:0000313" key="1">
    <source>
        <dbReference type="EMBL" id="KAF2189286.1"/>
    </source>
</evidence>
<organism evidence="1 2">
    <name type="scientific">Zopfia rhizophila CBS 207.26</name>
    <dbReference type="NCBI Taxonomy" id="1314779"/>
    <lineage>
        <taxon>Eukaryota</taxon>
        <taxon>Fungi</taxon>
        <taxon>Dikarya</taxon>
        <taxon>Ascomycota</taxon>
        <taxon>Pezizomycotina</taxon>
        <taxon>Dothideomycetes</taxon>
        <taxon>Dothideomycetes incertae sedis</taxon>
        <taxon>Zopfiaceae</taxon>
        <taxon>Zopfia</taxon>
    </lineage>
</organism>
<name>A0A6A6EHD7_9PEZI</name>
<dbReference type="AlphaFoldDB" id="A0A6A6EHD7"/>
<protein>
    <submittedName>
        <fullName evidence="1">Uncharacterized protein</fullName>
    </submittedName>
</protein>
<sequence>MDTPTWFQHMAAQMTLQHKESPPTPATFCLDPAGNRANEFRIYAISEVGPEVWVKAEVVKFPKRRHSVKCERIQRKCIPGRKSRQKSESLELFDLCERRSRELQCQSKGWSSVLVKCLPFLQSPPHNEIIYRRKDASANSPPVD</sequence>
<proteinExistence type="predicted"/>
<keyword evidence="2" id="KW-1185">Reference proteome</keyword>
<dbReference type="EMBL" id="ML994621">
    <property type="protein sequence ID" value="KAF2189286.1"/>
    <property type="molecule type" value="Genomic_DNA"/>
</dbReference>
<reference evidence="1" key="1">
    <citation type="journal article" date="2020" name="Stud. Mycol.">
        <title>101 Dothideomycetes genomes: a test case for predicting lifestyles and emergence of pathogens.</title>
        <authorList>
            <person name="Haridas S."/>
            <person name="Albert R."/>
            <person name="Binder M."/>
            <person name="Bloem J."/>
            <person name="Labutti K."/>
            <person name="Salamov A."/>
            <person name="Andreopoulos B."/>
            <person name="Baker S."/>
            <person name="Barry K."/>
            <person name="Bills G."/>
            <person name="Bluhm B."/>
            <person name="Cannon C."/>
            <person name="Castanera R."/>
            <person name="Culley D."/>
            <person name="Daum C."/>
            <person name="Ezra D."/>
            <person name="Gonzalez J."/>
            <person name="Henrissat B."/>
            <person name="Kuo A."/>
            <person name="Liang C."/>
            <person name="Lipzen A."/>
            <person name="Lutzoni F."/>
            <person name="Magnuson J."/>
            <person name="Mondo S."/>
            <person name="Nolan M."/>
            <person name="Ohm R."/>
            <person name="Pangilinan J."/>
            <person name="Park H.-J."/>
            <person name="Ramirez L."/>
            <person name="Alfaro M."/>
            <person name="Sun H."/>
            <person name="Tritt A."/>
            <person name="Yoshinaga Y."/>
            <person name="Zwiers L.-H."/>
            <person name="Turgeon B."/>
            <person name="Goodwin S."/>
            <person name="Spatafora J."/>
            <person name="Crous P."/>
            <person name="Grigoriev I."/>
        </authorList>
    </citation>
    <scope>NUCLEOTIDE SEQUENCE</scope>
    <source>
        <strain evidence="1">CBS 207.26</strain>
    </source>
</reference>
<gene>
    <name evidence="1" type="ORF">K469DRAFT_747985</name>
</gene>
<dbReference type="Proteomes" id="UP000800200">
    <property type="component" value="Unassembled WGS sequence"/>
</dbReference>
<evidence type="ECO:0000313" key="2">
    <source>
        <dbReference type="Proteomes" id="UP000800200"/>
    </source>
</evidence>
<accession>A0A6A6EHD7</accession>